<dbReference type="Proteomes" id="UP000198703">
    <property type="component" value="Unassembled WGS sequence"/>
</dbReference>
<dbReference type="AlphaFoldDB" id="A0A1H4ATV7"/>
<feature type="transmembrane region" description="Helical" evidence="2">
    <location>
        <begin position="395"/>
        <end position="418"/>
    </location>
</feature>
<feature type="transmembrane region" description="Helical" evidence="2">
    <location>
        <begin position="20"/>
        <end position="40"/>
    </location>
</feature>
<feature type="transmembrane region" description="Helical" evidence="2">
    <location>
        <begin position="353"/>
        <end position="383"/>
    </location>
</feature>
<feature type="transmembrane region" description="Helical" evidence="2">
    <location>
        <begin position="438"/>
        <end position="457"/>
    </location>
</feature>
<organism evidence="3 4">
    <name type="scientific">Rubrimonas cliftonensis</name>
    <dbReference type="NCBI Taxonomy" id="89524"/>
    <lineage>
        <taxon>Bacteria</taxon>
        <taxon>Pseudomonadati</taxon>
        <taxon>Pseudomonadota</taxon>
        <taxon>Alphaproteobacteria</taxon>
        <taxon>Rhodobacterales</taxon>
        <taxon>Paracoccaceae</taxon>
        <taxon>Rubrimonas</taxon>
    </lineage>
</organism>
<feature type="transmembrane region" description="Helical" evidence="2">
    <location>
        <begin position="52"/>
        <end position="68"/>
    </location>
</feature>
<keyword evidence="4" id="KW-1185">Reference proteome</keyword>
<feature type="transmembrane region" description="Helical" evidence="2">
    <location>
        <begin position="148"/>
        <end position="171"/>
    </location>
</feature>
<accession>A0A1H4ATV7</accession>
<reference evidence="3 4" key="1">
    <citation type="submission" date="2016-10" db="EMBL/GenBank/DDBJ databases">
        <authorList>
            <person name="de Groot N.N."/>
        </authorList>
    </citation>
    <scope>NUCLEOTIDE SEQUENCE [LARGE SCALE GENOMIC DNA]</scope>
    <source>
        <strain evidence="3 4">DSM 15345</strain>
    </source>
</reference>
<keyword evidence="2" id="KW-1133">Transmembrane helix</keyword>
<evidence type="ECO:0000313" key="4">
    <source>
        <dbReference type="Proteomes" id="UP000198703"/>
    </source>
</evidence>
<feature type="transmembrane region" description="Helical" evidence="2">
    <location>
        <begin position="183"/>
        <end position="208"/>
    </location>
</feature>
<evidence type="ECO:0000256" key="1">
    <source>
        <dbReference type="SAM" id="MobiDB-lite"/>
    </source>
</evidence>
<feature type="transmembrane region" description="Helical" evidence="2">
    <location>
        <begin position="274"/>
        <end position="293"/>
    </location>
</feature>
<feature type="transmembrane region" description="Helical" evidence="2">
    <location>
        <begin position="74"/>
        <end position="93"/>
    </location>
</feature>
<gene>
    <name evidence="3" type="ORF">SAMN05444370_104365</name>
</gene>
<proteinExistence type="predicted"/>
<protein>
    <submittedName>
        <fullName evidence="3">Uncharacterized protein</fullName>
    </submittedName>
</protein>
<feature type="transmembrane region" description="Helical" evidence="2">
    <location>
        <begin position="247"/>
        <end position="268"/>
    </location>
</feature>
<feature type="compositionally biased region" description="Basic and acidic residues" evidence="1">
    <location>
        <begin position="1"/>
        <end position="10"/>
    </location>
</feature>
<evidence type="ECO:0000256" key="2">
    <source>
        <dbReference type="SAM" id="Phobius"/>
    </source>
</evidence>
<keyword evidence="2" id="KW-0472">Membrane</keyword>
<keyword evidence="2" id="KW-0812">Transmembrane</keyword>
<feature type="transmembrane region" description="Helical" evidence="2">
    <location>
        <begin position="105"/>
        <end position="123"/>
    </location>
</feature>
<dbReference type="PROSITE" id="PS51257">
    <property type="entry name" value="PROKAR_LIPOPROTEIN"/>
    <property type="match status" value="1"/>
</dbReference>
<feature type="region of interest" description="Disordered" evidence="1">
    <location>
        <begin position="1"/>
        <end position="21"/>
    </location>
</feature>
<dbReference type="EMBL" id="FNQM01000004">
    <property type="protein sequence ID" value="SEA39238.1"/>
    <property type="molecule type" value="Genomic_DNA"/>
</dbReference>
<feature type="transmembrane region" description="Helical" evidence="2">
    <location>
        <begin position="214"/>
        <end position="235"/>
    </location>
</feature>
<sequence length="459" mass="46278">MKHVDLRPEAPDSASESAPAQPPAAPALAACAVGAALWALNVQHVAAPWPPLRDAAVALLVAYLALTLRQASRTTALIAAACAAVTAMLLATGSPSASIRDGLDFALVFMGFFPALVMVRAAFEAGPQIGRVARRLAARGAAGRSDSLLLLAHVTGAVMTMGAVGVVGPLAQSSGEDASRDAAALTCLRGMCLAVLWTPFTVGMGFAASHLPSVPLWEASLCGAALAAVGLAASLRGGRDLRSVGGAVADVAPVTAPALLAAAALIAANAATGLSTLHLIILLMPPVSLLYVWRMRPGSVAPLGARVWRDLGGMGNDMLLFSCSIAMGFALQAHPGFEGALTGLGLDGLPAVALMAMLTTMALLCALAGLHVTVTGAVTIAIASGLDGALSDLAVFLLILFAWSMGAMLSMSSLAVAVTGRTFDVPMGRLIYGANLPFAAVLGLTLTLAVGLIDWAARS</sequence>
<name>A0A1H4ATV7_9RHOB</name>
<dbReference type="STRING" id="89524.SAMN05444370_104365"/>
<dbReference type="RefSeq" id="WP_175478834.1">
    <property type="nucleotide sequence ID" value="NZ_FNQM01000004.1"/>
</dbReference>
<evidence type="ECO:0000313" key="3">
    <source>
        <dbReference type="EMBL" id="SEA39238.1"/>
    </source>
</evidence>